<comment type="subcellular location">
    <subcellularLocation>
        <location evidence="1">Cell membrane</location>
        <topology evidence="1">Single-pass membrane protein</topology>
    </subcellularLocation>
</comment>
<dbReference type="Proteomes" id="UP000183954">
    <property type="component" value="Unassembled WGS sequence"/>
</dbReference>
<dbReference type="STRING" id="1121420.SAMN02746098_00459"/>
<accession>A0A1M5R6A5</accession>
<keyword evidence="2" id="KW-1003">Cell membrane</keyword>
<feature type="compositionally biased region" description="Basic and acidic residues" evidence="6">
    <location>
        <begin position="253"/>
        <end position="354"/>
    </location>
</feature>
<dbReference type="Pfam" id="PF12791">
    <property type="entry name" value="RsgI_N"/>
    <property type="match status" value="1"/>
</dbReference>
<organism evidence="9 10">
    <name type="scientific">Desulfosporosinus lacus DSM 15449</name>
    <dbReference type="NCBI Taxonomy" id="1121420"/>
    <lineage>
        <taxon>Bacteria</taxon>
        <taxon>Bacillati</taxon>
        <taxon>Bacillota</taxon>
        <taxon>Clostridia</taxon>
        <taxon>Eubacteriales</taxon>
        <taxon>Desulfitobacteriaceae</taxon>
        <taxon>Desulfosporosinus</taxon>
    </lineage>
</organism>
<keyword evidence="4 7" id="KW-1133">Transmembrane helix</keyword>
<dbReference type="GO" id="GO:0005886">
    <property type="term" value="C:plasma membrane"/>
    <property type="evidence" value="ECO:0007669"/>
    <property type="project" value="UniProtKB-SubCell"/>
</dbReference>
<reference evidence="10" key="1">
    <citation type="submission" date="2016-11" db="EMBL/GenBank/DDBJ databases">
        <authorList>
            <person name="Varghese N."/>
            <person name="Submissions S."/>
        </authorList>
    </citation>
    <scope>NUCLEOTIDE SEQUENCE [LARGE SCALE GENOMIC DNA]</scope>
    <source>
        <strain evidence="10">DSM 15449</strain>
    </source>
</reference>
<proteinExistence type="predicted"/>
<evidence type="ECO:0000256" key="7">
    <source>
        <dbReference type="SAM" id="Phobius"/>
    </source>
</evidence>
<dbReference type="PROSITE" id="PS51849">
    <property type="entry name" value="RSGI_N"/>
    <property type="match status" value="1"/>
</dbReference>
<dbReference type="AlphaFoldDB" id="A0A1M5R6A5"/>
<gene>
    <name evidence="9" type="ORF">SAMN02746098_00459</name>
</gene>
<dbReference type="Pfam" id="PF23750">
    <property type="entry name" value="RsgI_M"/>
    <property type="match status" value="1"/>
</dbReference>
<evidence type="ECO:0000256" key="4">
    <source>
        <dbReference type="ARBA" id="ARBA00022989"/>
    </source>
</evidence>
<dbReference type="OrthoDB" id="9800626at2"/>
<keyword evidence="10" id="KW-1185">Reference proteome</keyword>
<dbReference type="RefSeq" id="WP_073027545.1">
    <property type="nucleotide sequence ID" value="NZ_FQXJ01000003.1"/>
</dbReference>
<name>A0A1M5R6A5_9FIRM</name>
<feature type="region of interest" description="Disordered" evidence="6">
    <location>
        <begin position="248"/>
        <end position="401"/>
    </location>
</feature>
<evidence type="ECO:0000256" key="3">
    <source>
        <dbReference type="ARBA" id="ARBA00022692"/>
    </source>
</evidence>
<sequence>MKKIKAVVLEKSGSRYTVLAENGTFRHVQRRQNVEVGEEIEIQLASLEGFGGLRAWAGVAALFLLVLTTLLAWNLYQAPTAVALLSVDINPSIQFTIDEQGNLLKIKTKNEDAERLISKIELKGEPIAKVLEQIVTEAHNQNFLNPEQPWIVVGYSPLIIDTSEQADKNLSEDQIVSWLKKDTEENGFTPQVTFFALTPQDRELAQRENLTLGEYALWQTAEKAGVNTQPEKLRDTLERVELLENPKVQAQVKADKKGHEYPSVEGRMLDKGKDQESENKQQNKEIEDRKKDEKSEPEGNDSDKGVGSDRNNEIWNNKDIRIENDRKGIENEKDKGQQGKGDGDHISTRGDKAANKKANLPSFLRIGNPSSLEYELLQTKGENKPKNDKLDKGSLDGREKR</sequence>
<feature type="transmembrane region" description="Helical" evidence="7">
    <location>
        <begin position="55"/>
        <end position="76"/>
    </location>
</feature>
<keyword evidence="5 7" id="KW-0472">Membrane</keyword>
<dbReference type="EMBL" id="FQXJ01000003">
    <property type="protein sequence ID" value="SHH21363.1"/>
    <property type="molecule type" value="Genomic_DNA"/>
</dbReference>
<evidence type="ECO:0000256" key="2">
    <source>
        <dbReference type="ARBA" id="ARBA00022475"/>
    </source>
</evidence>
<dbReference type="InterPro" id="IPR055431">
    <property type="entry name" value="RsgI_M"/>
</dbReference>
<evidence type="ECO:0000259" key="8">
    <source>
        <dbReference type="PROSITE" id="PS51849"/>
    </source>
</evidence>
<keyword evidence="3 7" id="KW-0812">Transmembrane</keyword>
<feature type="domain" description="RsgI N-terminal anti-sigma" evidence="8">
    <location>
        <begin position="4"/>
        <end position="51"/>
    </location>
</feature>
<evidence type="ECO:0000256" key="5">
    <source>
        <dbReference type="ARBA" id="ARBA00023136"/>
    </source>
</evidence>
<evidence type="ECO:0000313" key="9">
    <source>
        <dbReference type="EMBL" id="SHH21363.1"/>
    </source>
</evidence>
<feature type="compositionally biased region" description="Basic and acidic residues" evidence="6">
    <location>
        <begin position="381"/>
        <end position="401"/>
    </location>
</feature>
<dbReference type="InterPro" id="IPR024449">
    <property type="entry name" value="Anti-sigma_RsgI_N"/>
</dbReference>
<protein>
    <recommendedName>
        <fullName evidence="8">RsgI N-terminal anti-sigma domain-containing protein</fullName>
    </recommendedName>
</protein>
<evidence type="ECO:0000256" key="1">
    <source>
        <dbReference type="ARBA" id="ARBA00004162"/>
    </source>
</evidence>
<evidence type="ECO:0000313" key="10">
    <source>
        <dbReference type="Proteomes" id="UP000183954"/>
    </source>
</evidence>
<evidence type="ECO:0000256" key="6">
    <source>
        <dbReference type="SAM" id="MobiDB-lite"/>
    </source>
</evidence>